<evidence type="ECO:0000259" key="3">
    <source>
        <dbReference type="PROSITE" id="PS50097"/>
    </source>
</evidence>
<organism evidence="5 6">
    <name type="scientific">Oryza meyeriana var. granulata</name>
    <dbReference type="NCBI Taxonomy" id="110450"/>
    <lineage>
        <taxon>Eukaryota</taxon>
        <taxon>Viridiplantae</taxon>
        <taxon>Streptophyta</taxon>
        <taxon>Embryophyta</taxon>
        <taxon>Tracheophyta</taxon>
        <taxon>Spermatophyta</taxon>
        <taxon>Magnoliopsida</taxon>
        <taxon>Liliopsida</taxon>
        <taxon>Poales</taxon>
        <taxon>Poaceae</taxon>
        <taxon>BOP clade</taxon>
        <taxon>Oryzoideae</taxon>
        <taxon>Oryzeae</taxon>
        <taxon>Oryzinae</taxon>
        <taxon>Oryza</taxon>
        <taxon>Oryza meyeriana</taxon>
    </lineage>
</organism>
<dbReference type="PROSITE" id="PS50144">
    <property type="entry name" value="MATH"/>
    <property type="match status" value="1"/>
</dbReference>
<dbReference type="CDD" id="cd00121">
    <property type="entry name" value="MATH"/>
    <property type="match status" value="1"/>
</dbReference>
<evidence type="ECO:0000256" key="2">
    <source>
        <dbReference type="ARBA" id="ARBA00010846"/>
    </source>
</evidence>
<dbReference type="InterPro" id="IPR011333">
    <property type="entry name" value="SKP1/BTB/POZ_sf"/>
</dbReference>
<dbReference type="Pfam" id="PF24570">
    <property type="entry name" value="BACK_BPM_SPOP"/>
    <property type="match status" value="1"/>
</dbReference>
<dbReference type="SUPFAM" id="SSF49599">
    <property type="entry name" value="TRAF domain-like"/>
    <property type="match status" value="1"/>
</dbReference>
<dbReference type="AlphaFoldDB" id="A0A6G1BW07"/>
<sequence>MFQNTYIWGPRRPRRRLPAAAAPSQCSGSAAAVVRSSGHHVFEIHDYSLVKAITPKGNRLRSGSFAVGGHSWHLEYFPNGYSPDLADYVCVALALEDDAVEPVNAQFNIHFVGARYHLQVMHQSDAKKVYAFSRQLPRWGQAMIIKREKLESIRGIIVDDRFAIRCDIVVVGMITDAAAAATSFVDVPPPTDLGPHLHAFLTSRQSSKVGADVTFQVGEQRFTAHRFVLAARSPVFMAELYGPMAESDTKRIIEIEDMEPEVFSALLSFMYTDSLLMTEKDNEVAMTQHLLVAVDRYDLKRLRLICEDKLCKNIDDSNVTNMLAFVDQRPSCQGLKKACLEFLVKLPPETLDKVIATKAFDHLAVNCSGVVKDLLSKLAARG</sequence>
<dbReference type="Gene3D" id="2.60.210.10">
    <property type="entry name" value="Apoptosis, Tumor Necrosis Factor Receptor Associated Protein 2, Chain A"/>
    <property type="match status" value="1"/>
</dbReference>
<dbReference type="PANTHER" id="PTHR26379">
    <property type="entry name" value="BTB/POZ AND MATH DOMAIN-CONTAINING PROTEIN 1"/>
    <property type="match status" value="1"/>
</dbReference>
<dbReference type="InterPro" id="IPR000210">
    <property type="entry name" value="BTB/POZ_dom"/>
</dbReference>
<comment type="caution">
    <text evidence="5">The sequence shown here is derived from an EMBL/GenBank/DDBJ whole genome shotgun (WGS) entry which is preliminary data.</text>
</comment>
<keyword evidence="6" id="KW-1185">Reference proteome</keyword>
<dbReference type="Proteomes" id="UP000479710">
    <property type="component" value="Unassembled WGS sequence"/>
</dbReference>
<dbReference type="Gene3D" id="3.30.710.10">
    <property type="entry name" value="Potassium Channel Kv1.1, Chain A"/>
    <property type="match status" value="1"/>
</dbReference>
<name>A0A6G1BW07_9ORYZ</name>
<protein>
    <recommendedName>
        <fullName evidence="7">BTB domain-containing protein</fullName>
    </recommendedName>
</protein>
<dbReference type="InterPro" id="IPR008974">
    <property type="entry name" value="TRAF-like"/>
</dbReference>
<feature type="domain" description="MATH" evidence="4">
    <location>
        <begin position="37"/>
        <end position="168"/>
    </location>
</feature>
<comment type="similarity">
    <text evidence="2">Belongs to the Tdpoz family.</text>
</comment>
<dbReference type="SMART" id="SM00225">
    <property type="entry name" value="BTB"/>
    <property type="match status" value="1"/>
</dbReference>
<evidence type="ECO:0008006" key="7">
    <source>
        <dbReference type="Google" id="ProtNLM"/>
    </source>
</evidence>
<dbReference type="InterPro" id="IPR002083">
    <property type="entry name" value="MATH/TRAF_dom"/>
</dbReference>
<feature type="domain" description="BTB" evidence="3">
    <location>
        <begin position="211"/>
        <end position="279"/>
    </location>
</feature>
<dbReference type="SUPFAM" id="SSF54695">
    <property type="entry name" value="POZ domain"/>
    <property type="match status" value="1"/>
</dbReference>
<comment type="pathway">
    <text evidence="1">Protein modification; protein ubiquitination.</text>
</comment>
<dbReference type="Gene3D" id="1.25.40.420">
    <property type="match status" value="1"/>
</dbReference>
<evidence type="ECO:0000259" key="4">
    <source>
        <dbReference type="PROSITE" id="PS50144"/>
    </source>
</evidence>
<dbReference type="OrthoDB" id="6359816at2759"/>
<evidence type="ECO:0000256" key="1">
    <source>
        <dbReference type="ARBA" id="ARBA00004906"/>
    </source>
</evidence>
<dbReference type="Pfam" id="PF00651">
    <property type="entry name" value="BTB"/>
    <property type="match status" value="1"/>
</dbReference>
<dbReference type="CDD" id="cd18280">
    <property type="entry name" value="BTB_POZ_BPM_plant"/>
    <property type="match status" value="1"/>
</dbReference>
<proteinExistence type="inferred from homology"/>
<dbReference type="Pfam" id="PF22486">
    <property type="entry name" value="MATH_2"/>
    <property type="match status" value="1"/>
</dbReference>
<evidence type="ECO:0000313" key="6">
    <source>
        <dbReference type="Proteomes" id="UP000479710"/>
    </source>
</evidence>
<reference evidence="5 6" key="1">
    <citation type="submission" date="2019-11" db="EMBL/GenBank/DDBJ databases">
        <title>Whole genome sequence of Oryza granulata.</title>
        <authorList>
            <person name="Li W."/>
        </authorList>
    </citation>
    <scope>NUCLEOTIDE SEQUENCE [LARGE SCALE GENOMIC DNA]</scope>
    <source>
        <strain evidence="6">cv. Menghai</strain>
        <tissue evidence="5">Leaf</tissue>
    </source>
</reference>
<dbReference type="GO" id="GO:0016567">
    <property type="term" value="P:protein ubiquitination"/>
    <property type="evidence" value="ECO:0007669"/>
    <property type="project" value="InterPro"/>
</dbReference>
<evidence type="ECO:0000313" key="5">
    <source>
        <dbReference type="EMBL" id="KAF0892052.1"/>
    </source>
</evidence>
<dbReference type="PANTHER" id="PTHR26379:SF295">
    <property type="entry name" value="OS10G0429651 PROTEIN"/>
    <property type="match status" value="1"/>
</dbReference>
<gene>
    <name evidence="5" type="ORF">E2562_013448</name>
</gene>
<accession>A0A6G1BW07</accession>
<dbReference type="PROSITE" id="PS50097">
    <property type="entry name" value="BTB"/>
    <property type="match status" value="1"/>
</dbReference>
<dbReference type="EMBL" id="SPHZ02000011">
    <property type="protein sequence ID" value="KAF0892052.1"/>
    <property type="molecule type" value="Genomic_DNA"/>
</dbReference>
<dbReference type="InterPro" id="IPR045005">
    <property type="entry name" value="BPM1-6"/>
</dbReference>
<dbReference type="InterPro" id="IPR056423">
    <property type="entry name" value="BACK_BPM_SPOP"/>
</dbReference>